<dbReference type="Gene3D" id="2.40.70.10">
    <property type="entry name" value="Acid Proteases"/>
    <property type="match status" value="1"/>
</dbReference>
<evidence type="ECO:0000256" key="1">
    <source>
        <dbReference type="SAM" id="MobiDB-lite"/>
    </source>
</evidence>
<sequence length="748" mass="82584">MSKSQKSEKDSKLSLKLPTTARRLSSASPAPSGSKSATPAAQLRVKVDRPSPSASSATTRSVQAKLSNTRAMALSNFVAVSDRLVHFESRVRGPAAEDDNVHTYEIRRDRLQALWDSVETAYATCADALHRDGDNEGIQAMEAKYDHCYAVYERCLAHVKGQITQVSESTRREASAPPVYSSGCRLPPVDTEVFRGDYLRWPTFRDLFTAIYVNNPRLTPVEKLFHLNSKTADEANEIVAKFPLTNDGFASAWSALCERFENKRLLITSQLKIIFNLSTVSQESVAAIKELHGTIQRCLTALDHSDISVSSPFADCILVFLCSSKLPKLTLSLWEQSLVDKSKIPAWQDMSTFLNERYRTLEAVEDVKQNNSQNSTAGASRPQQSSKRINSFKARVTQRGKSCDLCSKENHPVRVSPSFREMSVNVRMSYIKQKSLCLNCFARGHQLRECTSAHNCLTCKGRHHTLLHRGDSAHNGASSSYTSATLSNIQSTPNQSATNVQNYFAINAQNILLGTAVVNVCHLGTTYTARALIDSGSEATFISERLFQRIKLPFQSVQAQVSGLNHAIAAQPQKLCNFSIGCPTKPRLHIETSAFVIPQLADKLPSFRVPKGFLKYLPAIELADPNFYKSAQIGILIGADILPSVILSGSRPNICGSLLGQQTVFGWILTGPVSQNVSTTVSAFSTRVAIQADDQLDRLSSKVWEAEDIPSKLAPTQRRITYFVSLFVVLCRPILYTVPCDNVKKLLK</sequence>
<feature type="region of interest" description="Disordered" evidence="1">
    <location>
        <begin position="369"/>
        <end position="389"/>
    </location>
</feature>
<feature type="compositionally biased region" description="Low complexity" evidence="1">
    <location>
        <begin position="14"/>
        <end position="41"/>
    </location>
</feature>
<dbReference type="PANTHER" id="PTHR47331">
    <property type="entry name" value="PHD-TYPE DOMAIN-CONTAINING PROTEIN"/>
    <property type="match status" value="1"/>
</dbReference>
<dbReference type="AlphaFoldDB" id="A0A9C6SS59"/>
<organism evidence="2 3">
    <name type="scientific">Drosophila albomicans</name>
    <name type="common">Fruit fly</name>
    <dbReference type="NCBI Taxonomy" id="7291"/>
    <lineage>
        <taxon>Eukaryota</taxon>
        <taxon>Metazoa</taxon>
        <taxon>Ecdysozoa</taxon>
        <taxon>Arthropoda</taxon>
        <taxon>Hexapoda</taxon>
        <taxon>Insecta</taxon>
        <taxon>Pterygota</taxon>
        <taxon>Neoptera</taxon>
        <taxon>Endopterygota</taxon>
        <taxon>Diptera</taxon>
        <taxon>Brachycera</taxon>
        <taxon>Muscomorpha</taxon>
        <taxon>Ephydroidea</taxon>
        <taxon>Drosophilidae</taxon>
        <taxon>Drosophila</taxon>
    </lineage>
</organism>
<evidence type="ECO:0000313" key="3">
    <source>
        <dbReference type="RefSeq" id="XP_051858094.1"/>
    </source>
</evidence>
<dbReference type="Proteomes" id="UP000515160">
    <property type="component" value="Chromosome 2L"/>
</dbReference>
<keyword evidence="2" id="KW-1185">Reference proteome</keyword>
<gene>
    <name evidence="3" type="primary">LOC127565071</name>
</gene>
<feature type="region of interest" description="Disordered" evidence="1">
    <location>
        <begin position="1"/>
        <end position="62"/>
    </location>
</feature>
<dbReference type="PANTHER" id="PTHR47331:SF5">
    <property type="entry name" value="RIBONUCLEASE H"/>
    <property type="match status" value="1"/>
</dbReference>
<proteinExistence type="predicted"/>
<accession>A0A9C6SS59</accession>
<feature type="compositionally biased region" description="Low complexity" evidence="1">
    <location>
        <begin position="50"/>
        <end position="61"/>
    </location>
</feature>
<dbReference type="CDD" id="cd00303">
    <property type="entry name" value="retropepsin_like"/>
    <property type="match status" value="1"/>
</dbReference>
<feature type="compositionally biased region" description="Basic and acidic residues" evidence="1">
    <location>
        <begin position="1"/>
        <end position="13"/>
    </location>
</feature>
<dbReference type="InterPro" id="IPR005312">
    <property type="entry name" value="DUF1759"/>
</dbReference>
<dbReference type="SUPFAM" id="SSF50630">
    <property type="entry name" value="Acid proteases"/>
    <property type="match status" value="1"/>
</dbReference>
<dbReference type="RefSeq" id="XP_051858094.1">
    <property type="nucleotide sequence ID" value="XM_052002134.1"/>
</dbReference>
<dbReference type="GeneID" id="127565071"/>
<dbReference type="OrthoDB" id="8042916at2759"/>
<protein>
    <submittedName>
        <fullName evidence="3">Uncharacterized protein LOC127565071</fullName>
    </submittedName>
</protein>
<evidence type="ECO:0000313" key="2">
    <source>
        <dbReference type="Proteomes" id="UP000515160"/>
    </source>
</evidence>
<reference evidence="3" key="1">
    <citation type="submission" date="2025-08" db="UniProtKB">
        <authorList>
            <consortium name="RefSeq"/>
        </authorList>
    </citation>
    <scope>IDENTIFICATION</scope>
    <source>
        <strain evidence="3">15112-1751.03</strain>
        <tissue evidence="3">Whole Adult</tissue>
    </source>
</reference>
<name>A0A9C6SS59_DROAB</name>
<dbReference type="InterPro" id="IPR021109">
    <property type="entry name" value="Peptidase_aspartic_dom_sf"/>
</dbReference>
<dbReference type="Pfam" id="PF03564">
    <property type="entry name" value="DUF1759"/>
    <property type="match status" value="1"/>
</dbReference>